<reference evidence="3 4" key="1">
    <citation type="submission" date="2016-04" db="EMBL/GenBank/DDBJ databases">
        <title>First whole genome shotgun sequence of the bacterium Enteractinococcus sp. strain UASWS1574.</title>
        <authorList>
            <person name="Crovadore J."/>
            <person name="Chablais R."/>
            <person name="Lefort F."/>
        </authorList>
    </citation>
    <scope>NUCLEOTIDE SEQUENCE [LARGE SCALE GENOMIC DNA]</scope>
    <source>
        <strain evidence="3 4">UASWS1574</strain>
    </source>
</reference>
<protein>
    <recommendedName>
        <fullName evidence="5">DNA primase</fullName>
    </recommendedName>
</protein>
<gene>
    <name evidence="3" type="ORF">A6F49_07100</name>
</gene>
<evidence type="ECO:0000313" key="4">
    <source>
        <dbReference type="Proteomes" id="UP000078292"/>
    </source>
</evidence>
<keyword evidence="4" id="KW-1185">Reference proteome</keyword>
<evidence type="ECO:0008006" key="5">
    <source>
        <dbReference type="Google" id="ProtNLM"/>
    </source>
</evidence>
<feature type="chain" id="PRO_5039544103" description="DNA primase" evidence="2">
    <location>
        <begin position="26"/>
        <end position="97"/>
    </location>
</feature>
<sequence length="97" mass="10266">MKTPWEKSAALLGSALLAITPSACGADDDTSPVEEEPTTEQFDEFEDDANQPDQSGTPLDDDGATGTEQGEDPDTNPEEGETDDSGPMNEETSNDDE</sequence>
<dbReference type="OrthoDB" id="9874342at2"/>
<name>A0A1B7M122_9MICC</name>
<dbReference type="AlphaFoldDB" id="A0A1B7M122"/>
<comment type="caution">
    <text evidence="3">The sequence shown here is derived from an EMBL/GenBank/DDBJ whole genome shotgun (WGS) entry which is preliminary data.</text>
</comment>
<feature type="compositionally biased region" description="Acidic residues" evidence="1">
    <location>
        <begin position="26"/>
        <end position="50"/>
    </location>
</feature>
<feature type="region of interest" description="Disordered" evidence="1">
    <location>
        <begin position="22"/>
        <end position="97"/>
    </location>
</feature>
<dbReference type="EMBL" id="LXEY01000014">
    <property type="protein sequence ID" value="OAV62063.1"/>
    <property type="molecule type" value="Genomic_DNA"/>
</dbReference>
<organism evidence="3 4">
    <name type="scientific">Enteractinococcus helveticum</name>
    <dbReference type="NCBI Taxonomy" id="1837282"/>
    <lineage>
        <taxon>Bacteria</taxon>
        <taxon>Bacillati</taxon>
        <taxon>Actinomycetota</taxon>
        <taxon>Actinomycetes</taxon>
        <taxon>Micrococcales</taxon>
        <taxon>Micrococcaceae</taxon>
    </lineage>
</organism>
<keyword evidence="2" id="KW-0732">Signal</keyword>
<evidence type="ECO:0000256" key="2">
    <source>
        <dbReference type="SAM" id="SignalP"/>
    </source>
</evidence>
<feature type="signal peptide" evidence="2">
    <location>
        <begin position="1"/>
        <end position="25"/>
    </location>
</feature>
<dbReference type="RefSeq" id="WP_043057275.1">
    <property type="nucleotide sequence ID" value="NZ_LXEY01000014.1"/>
</dbReference>
<evidence type="ECO:0000313" key="3">
    <source>
        <dbReference type="EMBL" id="OAV62063.1"/>
    </source>
</evidence>
<evidence type="ECO:0000256" key="1">
    <source>
        <dbReference type="SAM" id="MobiDB-lite"/>
    </source>
</evidence>
<feature type="compositionally biased region" description="Acidic residues" evidence="1">
    <location>
        <begin position="59"/>
        <end position="84"/>
    </location>
</feature>
<dbReference type="Proteomes" id="UP000078292">
    <property type="component" value="Unassembled WGS sequence"/>
</dbReference>
<accession>A0A1B7M122</accession>
<proteinExistence type="predicted"/>